<proteinExistence type="predicted"/>
<dbReference type="AlphaFoldDB" id="A0A9W8GPA5"/>
<dbReference type="Proteomes" id="UP001140011">
    <property type="component" value="Unassembled WGS sequence"/>
</dbReference>
<evidence type="ECO:0000313" key="2">
    <source>
        <dbReference type="Proteomes" id="UP001140011"/>
    </source>
</evidence>
<gene>
    <name evidence="1" type="ORF">GGI19_005579</name>
</gene>
<sequence length="130" mass="15360">MDTMDTKETKETKETREAKDYVVLLETWDKMEDKIEVHIKWMYSAIEYLKTQGHVIRKMYAMKPMVLRSRTFVLFGKGVYIIGDGDDYFDDETEIIVLNMKGGIWSIVTDKRKLANRRAHILSRHVRIKG</sequence>
<dbReference type="EMBL" id="JANBUH010000749">
    <property type="protein sequence ID" value="KAJ2749594.1"/>
    <property type="molecule type" value="Genomic_DNA"/>
</dbReference>
<dbReference type="OrthoDB" id="5558311at2759"/>
<feature type="non-terminal residue" evidence="1">
    <location>
        <position position="130"/>
    </location>
</feature>
<organism evidence="1 2">
    <name type="scientific">Coemansia pectinata</name>
    <dbReference type="NCBI Taxonomy" id="1052879"/>
    <lineage>
        <taxon>Eukaryota</taxon>
        <taxon>Fungi</taxon>
        <taxon>Fungi incertae sedis</taxon>
        <taxon>Zoopagomycota</taxon>
        <taxon>Kickxellomycotina</taxon>
        <taxon>Kickxellomycetes</taxon>
        <taxon>Kickxellales</taxon>
        <taxon>Kickxellaceae</taxon>
        <taxon>Coemansia</taxon>
    </lineage>
</organism>
<accession>A0A9W8GPA5</accession>
<protein>
    <submittedName>
        <fullName evidence="1">Uncharacterized protein</fullName>
    </submittedName>
</protein>
<comment type="caution">
    <text evidence="1">The sequence shown here is derived from an EMBL/GenBank/DDBJ whole genome shotgun (WGS) entry which is preliminary data.</text>
</comment>
<reference evidence="1" key="1">
    <citation type="submission" date="2022-07" db="EMBL/GenBank/DDBJ databases">
        <title>Phylogenomic reconstructions and comparative analyses of Kickxellomycotina fungi.</title>
        <authorList>
            <person name="Reynolds N.K."/>
            <person name="Stajich J.E."/>
            <person name="Barry K."/>
            <person name="Grigoriev I.V."/>
            <person name="Crous P."/>
            <person name="Smith M.E."/>
        </authorList>
    </citation>
    <scope>NUCLEOTIDE SEQUENCE</scope>
    <source>
        <strain evidence="1">BCRC 34297</strain>
    </source>
</reference>
<evidence type="ECO:0000313" key="1">
    <source>
        <dbReference type="EMBL" id="KAJ2749594.1"/>
    </source>
</evidence>
<name>A0A9W8GPA5_9FUNG</name>
<keyword evidence="2" id="KW-1185">Reference proteome</keyword>